<accession>A0ABV4T4N3</accession>
<proteinExistence type="predicted"/>
<dbReference type="EMBL" id="JARRIG010000002">
    <property type="protein sequence ID" value="MFA4803898.1"/>
    <property type="molecule type" value="Genomic_DNA"/>
</dbReference>
<name>A0ABV4T4N3_9EURY</name>
<dbReference type="Proteomes" id="UP001571980">
    <property type="component" value="Unassembled WGS sequence"/>
</dbReference>
<protein>
    <submittedName>
        <fullName evidence="1">Uncharacterized protein</fullName>
    </submittedName>
</protein>
<gene>
    <name evidence="1" type="ORF">P8X34_03930</name>
</gene>
<comment type="caution">
    <text evidence="1">The sequence shown here is derived from an EMBL/GenBank/DDBJ whole genome shotgun (WGS) entry which is preliminary data.</text>
</comment>
<organism evidence="1 2">
    <name type="scientific">Pyrococcus kukulkanii</name>
    <dbReference type="NCBI Taxonomy" id="1609559"/>
    <lineage>
        <taxon>Archaea</taxon>
        <taxon>Methanobacteriati</taxon>
        <taxon>Methanobacteriota</taxon>
        <taxon>Thermococci</taxon>
        <taxon>Thermococcales</taxon>
        <taxon>Thermococcaceae</taxon>
        <taxon>Pyrococcus</taxon>
    </lineage>
</organism>
<evidence type="ECO:0000313" key="1">
    <source>
        <dbReference type="EMBL" id="MFA4803898.1"/>
    </source>
</evidence>
<keyword evidence="2" id="KW-1185">Reference proteome</keyword>
<evidence type="ECO:0000313" key="2">
    <source>
        <dbReference type="Proteomes" id="UP001571980"/>
    </source>
</evidence>
<sequence>MALDGQQVDLANLMPMGDRKVSLFELENQGILLGLLDISSSGTLPISWEIDPNVDNGIQGDLPIG</sequence>
<reference evidence="1 2" key="1">
    <citation type="submission" date="2023-03" db="EMBL/GenBank/DDBJ databases">
        <title>Speciation in Pyrococcus: adaptation to high temperature as a mechanism.</title>
        <authorList>
            <person name="Gu J."/>
        </authorList>
    </citation>
    <scope>NUCLEOTIDE SEQUENCE [LARGE SCALE GENOMIC DNA]</scope>
    <source>
        <strain evidence="1 2">LMOA34</strain>
    </source>
</reference>
<dbReference type="RefSeq" id="WP_372823391.1">
    <property type="nucleotide sequence ID" value="NZ_JARRIF010000003.1"/>
</dbReference>